<evidence type="ECO:0000256" key="3">
    <source>
        <dbReference type="ARBA" id="ARBA00022475"/>
    </source>
</evidence>
<dbReference type="InterPro" id="IPR003691">
    <property type="entry name" value="FluC"/>
</dbReference>
<keyword evidence="5 13" id="KW-0479">Metal-binding</keyword>
<keyword evidence="16" id="KW-1185">Reference proteome</keyword>
<keyword evidence="6 13" id="KW-1133">Transmembrane helix</keyword>
<proteinExistence type="inferred from homology"/>
<dbReference type="GO" id="GO:0005886">
    <property type="term" value="C:plasma membrane"/>
    <property type="evidence" value="ECO:0007669"/>
    <property type="project" value="UniProtKB-SubCell"/>
</dbReference>
<comment type="catalytic activity">
    <reaction evidence="11">
        <text>fluoride(in) = fluoride(out)</text>
        <dbReference type="Rhea" id="RHEA:76159"/>
        <dbReference type="ChEBI" id="CHEBI:17051"/>
    </reaction>
    <physiologicalReaction direction="left-to-right" evidence="11">
        <dbReference type="Rhea" id="RHEA:76160"/>
    </physiologicalReaction>
</comment>
<reference evidence="15 16" key="1">
    <citation type="submission" date="2014-03" db="EMBL/GenBank/DDBJ databases">
        <title>Genomics of Bifidobacteria.</title>
        <authorList>
            <person name="Ventura M."/>
            <person name="Milani C."/>
            <person name="Lugli G.A."/>
        </authorList>
    </citation>
    <scope>NUCLEOTIDE SEQUENCE [LARGE SCALE GENOMIC DNA]</scope>
    <source>
        <strain evidence="15 16">JCM 13495</strain>
    </source>
</reference>
<evidence type="ECO:0000256" key="7">
    <source>
        <dbReference type="ARBA" id="ARBA00023065"/>
    </source>
</evidence>
<evidence type="ECO:0000256" key="1">
    <source>
        <dbReference type="ARBA" id="ARBA00004651"/>
    </source>
</evidence>
<dbReference type="GO" id="GO:0062054">
    <property type="term" value="F:fluoride channel activity"/>
    <property type="evidence" value="ECO:0007669"/>
    <property type="project" value="UniProtKB-UniRule"/>
</dbReference>
<feature type="transmembrane region" description="Helical" evidence="13">
    <location>
        <begin position="270"/>
        <end position="290"/>
    </location>
</feature>
<evidence type="ECO:0000256" key="11">
    <source>
        <dbReference type="ARBA" id="ARBA00035585"/>
    </source>
</evidence>
<dbReference type="Pfam" id="PF02537">
    <property type="entry name" value="CRCB"/>
    <property type="match status" value="2"/>
</dbReference>
<feature type="compositionally biased region" description="Polar residues" evidence="14">
    <location>
        <begin position="152"/>
        <end position="163"/>
    </location>
</feature>
<accession>A0A087ECV1</accession>
<feature type="binding site" evidence="13">
    <location>
        <position position="284"/>
    </location>
    <ligand>
        <name>Na(+)</name>
        <dbReference type="ChEBI" id="CHEBI:29101"/>
        <note>structural</note>
    </ligand>
</feature>
<comment type="caution">
    <text evidence="15">The sequence shown here is derived from an EMBL/GenBank/DDBJ whole genome shotgun (WGS) entry which is preliminary data.</text>
</comment>
<keyword evidence="9 13" id="KW-0407">Ion channel</keyword>
<comment type="similarity">
    <text evidence="10 13">Belongs to the fluoride channel Fluc/FEX (TC 1.A.43) family.</text>
</comment>
<feature type="transmembrane region" description="Helical" evidence="13">
    <location>
        <begin position="540"/>
        <end position="563"/>
    </location>
</feature>
<keyword evidence="4 13" id="KW-0812">Transmembrane</keyword>
<evidence type="ECO:0000313" key="16">
    <source>
        <dbReference type="Proteomes" id="UP000029080"/>
    </source>
</evidence>
<evidence type="ECO:0000256" key="8">
    <source>
        <dbReference type="ARBA" id="ARBA00023136"/>
    </source>
</evidence>
<feature type="compositionally biased region" description="Polar residues" evidence="14">
    <location>
        <begin position="403"/>
        <end position="419"/>
    </location>
</feature>
<name>A0A087ECV1_9BIFI</name>
<sequence>MTTNDDDLKGRLAARKAPHSTVEGDSAETHMRAVKHDANESGDASVALVDATGDEHDDGSRILHMADLEVPTLRQGTTDDEPDENPVLSGASTAADGDAQSEADIGTSTASGVAAGLSESFGPWTLRKPVPVEAPDLDVVAMLTQPDEEAKQQGNADPETSTFRIEDVKRSGKPTGASADPAPPQVPLAPMKRMQAKFNPLADFPMYVVVFFGGAAGTAVRYGLASLLHVNSDIMHVATFVANMVACFALAVISEYMSHAVWMRKRNRALFSRGMGVGFCGGLSTLSTLVLETMTTMQGGDIIQPAIYLVLSMVFGVVFAGLGVWCGKRLASQREVAILRDVAKRMNELSSMRAMQRPQYPQARLARQAIQVLEQEYGVSMPSSQHHGIGQMSDGISRGSAGDNINSADEQVYPGSTNGLREHDGKTIARNDPVQRQADGYAQKDGSATGIRANLAMEGSASDAEVNASAVHAGDARQKPPSFEPDPITAEIDVIADPMTGEGAMMVEFMAVCLCGGLGAVARFVLDTSIQRQWKRAFPLGTFLINVTAAFCAGIAAGAYANVTVPHSTYLLFVTGFLGGLSTFSSATGQIVSLSQHKNIALALTYAALTLLVPLGCAFAGWGVAMTC</sequence>
<dbReference type="PANTHER" id="PTHR28259:SF16">
    <property type="entry name" value="FLUORIDE-SPECIFIC ION CHANNEL FLUC 2"/>
    <property type="match status" value="1"/>
</dbReference>
<feature type="region of interest" description="Disordered" evidence="14">
    <location>
        <begin position="66"/>
        <end position="104"/>
    </location>
</feature>
<dbReference type="EMBL" id="JGZU01000015">
    <property type="protein sequence ID" value="KFJ05602.1"/>
    <property type="molecule type" value="Genomic_DNA"/>
</dbReference>
<dbReference type="STRING" id="356829.BITS_0290"/>
<keyword evidence="13" id="KW-0915">Sodium</keyword>
<keyword evidence="8 13" id="KW-0472">Membrane</keyword>
<feature type="compositionally biased region" description="Basic and acidic residues" evidence="14">
    <location>
        <begin position="420"/>
        <end position="429"/>
    </location>
</feature>
<feature type="region of interest" description="Disordered" evidence="14">
    <location>
        <begin position="1"/>
        <end position="29"/>
    </location>
</feature>
<feature type="region of interest" description="Disordered" evidence="14">
    <location>
        <begin position="147"/>
        <end position="187"/>
    </location>
</feature>
<evidence type="ECO:0000256" key="13">
    <source>
        <dbReference type="HAMAP-Rule" id="MF_00454"/>
    </source>
</evidence>
<evidence type="ECO:0000256" key="6">
    <source>
        <dbReference type="ARBA" id="ARBA00022989"/>
    </source>
</evidence>
<evidence type="ECO:0000256" key="2">
    <source>
        <dbReference type="ARBA" id="ARBA00022448"/>
    </source>
</evidence>
<keyword evidence="3 13" id="KW-1003">Cell membrane</keyword>
<evidence type="ECO:0000256" key="12">
    <source>
        <dbReference type="ARBA" id="ARBA00049940"/>
    </source>
</evidence>
<protein>
    <recommendedName>
        <fullName evidence="13">Fluoride-specific ion channel FluC</fullName>
    </recommendedName>
</protein>
<keyword evidence="7 13" id="KW-0406">Ion transport</keyword>
<feature type="transmembrane region" description="Helical" evidence="13">
    <location>
        <begin position="201"/>
        <end position="222"/>
    </location>
</feature>
<dbReference type="AlphaFoldDB" id="A0A087ECV1"/>
<feature type="binding site" evidence="13">
    <location>
        <position position="281"/>
    </location>
    <ligand>
        <name>Na(+)</name>
        <dbReference type="ChEBI" id="CHEBI:29101"/>
        <note>structural</note>
    </ligand>
</feature>
<feature type="region of interest" description="Disordered" evidence="14">
    <location>
        <begin position="466"/>
        <end position="487"/>
    </location>
</feature>
<feature type="binding site" evidence="13">
    <location>
        <position position="579"/>
    </location>
    <ligand>
        <name>Na(+)</name>
        <dbReference type="ChEBI" id="CHEBI:29101"/>
        <note>structural</note>
    </ligand>
</feature>
<organism evidence="15 16">
    <name type="scientific">Bifidobacterium tsurumiense</name>
    <dbReference type="NCBI Taxonomy" id="356829"/>
    <lineage>
        <taxon>Bacteria</taxon>
        <taxon>Bacillati</taxon>
        <taxon>Actinomycetota</taxon>
        <taxon>Actinomycetes</taxon>
        <taxon>Bifidobacteriales</taxon>
        <taxon>Bifidobacteriaceae</taxon>
        <taxon>Bifidobacterium</taxon>
    </lineage>
</organism>
<feature type="transmembrane region" description="Helical" evidence="13">
    <location>
        <begin position="302"/>
        <end position="325"/>
    </location>
</feature>
<dbReference type="eggNOG" id="COG0239">
    <property type="taxonomic scope" value="Bacteria"/>
</dbReference>
<evidence type="ECO:0000313" key="15">
    <source>
        <dbReference type="EMBL" id="KFJ05602.1"/>
    </source>
</evidence>
<feature type="transmembrane region" description="Helical" evidence="13">
    <location>
        <begin position="569"/>
        <end position="588"/>
    </location>
</feature>
<dbReference type="PANTHER" id="PTHR28259">
    <property type="entry name" value="FLUORIDE EXPORT PROTEIN 1-RELATED"/>
    <property type="match status" value="1"/>
</dbReference>
<feature type="transmembrane region" description="Helical" evidence="13">
    <location>
        <begin position="234"/>
        <end position="258"/>
    </location>
</feature>
<gene>
    <name evidence="13" type="primary">fluC</name>
    <name evidence="13" type="synonym">crcB</name>
    <name evidence="15" type="ORF">BITS_0290</name>
</gene>
<comment type="function">
    <text evidence="12 13">Fluoride-specific ion channel. Important for reducing fluoride concentration in the cell, thus reducing its toxicity.</text>
</comment>
<evidence type="ECO:0000256" key="4">
    <source>
        <dbReference type="ARBA" id="ARBA00022692"/>
    </source>
</evidence>
<evidence type="ECO:0000256" key="10">
    <source>
        <dbReference type="ARBA" id="ARBA00035120"/>
    </source>
</evidence>
<dbReference type="GO" id="GO:0140114">
    <property type="term" value="P:cellular detoxification of fluoride"/>
    <property type="evidence" value="ECO:0007669"/>
    <property type="project" value="UniProtKB-UniRule"/>
</dbReference>
<keyword evidence="2 13" id="KW-0813">Transport</keyword>
<comment type="subcellular location">
    <subcellularLocation>
        <location evidence="1 13">Cell membrane</location>
        <topology evidence="1 13">Multi-pass membrane protein</topology>
    </subcellularLocation>
</comment>
<evidence type="ECO:0000256" key="9">
    <source>
        <dbReference type="ARBA" id="ARBA00023303"/>
    </source>
</evidence>
<feature type="compositionally biased region" description="Basic and acidic residues" evidence="14">
    <location>
        <begin position="1"/>
        <end position="10"/>
    </location>
</feature>
<evidence type="ECO:0000256" key="5">
    <source>
        <dbReference type="ARBA" id="ARBA00022723"/>
    </source>
</evidence>
<feature type="binding site" evidence="13">
    <location>
        <position position="582"/>
    </location>
    <ligand>
        <name>Na(+)</name>
        <dbReference type="ChEBI" id="CHEBI:29101"/>
        <note>structural</note>
    </ligand>
</feature>
<dbReference type="OrthoDB" id="3240363at2"/>
<comment type="activity regulation">
    <text evidence="13">Na(+) is not transported, but it plays an essential structural role and its presence is essential for fluoride channel function.</text>
</comment>
<dbReference type="GO" id="GO:0046872">
    <property type="term" value="F:metal ion binding"/>
    <property type="evidence" value="ECO:0007669"/>
    <property type="project" value="UniProtKB-KW"/>
</dbReference>
<feature type="region of interest" description="Disordered" evidence="14">
    <location>
        <begin position="381"/>
        <end position="446"/>
    </location>
</feature>
<dbReference type="HAMAP" id="MF_00454">
    <property type="entry name" value="FluC"/>
    <property type="match status" value="2"/>
</dbReference>
<evidence type="ECO:0000256" key="14">
    <source>
        <dbReference type="SAM" id="MobiDB-lite"/>
    </source>
</evidence>
<feature type="transmembrane region" description="Helical" evidence="13">
    <location>
        <begin position="600"/>
        <end position="625"/>
    </location>
</feature>
<dbReference type="Proteomes" id="UP000029080">
    <property type="component" value="Unassembled WGS sequence"/>
</dbReference>